<keyword evidence="3" id="KW-1185">Reference proteome</keyword>
<sequence>MLKPPWLDPTREPCPVPPPTSNPIPRARVTSCQRFFPAAAGSSFLEVQLSICPAAPGPQQTAAATTQAELARAHVDQLFSKDLHTAQEQDSRISGDKHPTEVSLWLELTCWPEYLQDQDLTAVVLLRGALNPTEPLLVAFAASVTWLIDCAYHTICNHWINKFDQIRINTLFRRPRV</sequence>
<reference evidence="2 3" key="1">
    <citation type="submission" date="2017-10" db="EMBL/GenBank/DDBJ databases">
        <title>Comparative genomics in systemic dimorphic fungi from Ajellomycetaceae.</title>
        <authorList>
            <person name="Munoz J.F."/>
            <person name="Mcewen J.G."/>
            <person name="Clay O.K."/>
            <person name="Cuomo C.A."/>
        </authorList>
    </citation>
    <scope>NUCLEOTIDE SEQUENCE [LARGE SCALE GENOMIC DNA]</scope>
    <source>
        <strain evidence="2 3">UAMH7299</strain>
    </source>
</reference>
<feature type="compositionally biased region" description="Pro residues" evidence="1">
    <location>
        <begin position="12"/>
        <end position="22"/>
    </location>
</feature>
<dbReference type="AlphaFoldDB" id="A0A2B7XU10"/>
<feature type="region of interest" description="Disordered" evidence="1">
    <location>
        <begin position="1"/>
        <end position="22"/>
    </location>
</feature>
<gene>
    <name evidence="2" type="ORF">AJ80_05607</name>
</gene>
<comment type="caution">
    <text evidence="2">The sequence shown here is derived from an EMBL/GenBank/DDBJ whole genome shotgun (WGS) entry which is preliminary data.</text>
</comment>
<protein>
    <submittedName>
        <fullName evidence="2">Uncharacterized protein</fullName>
    </submittedName>
</protein>
<accession>A0A2B7XU10</accession>
<dbReference type="EMBL" id="PDNA01000084">
    <property type="protein sequence ID" value="PGH15254.1"/>
    <property type="molecule type" value="Genomic_DNA"/>
</dbReference>
<organism evidence="2 3">
    <name type="scientific">Polytolypa hystricis (strain UAMH7299)</name>
    <dbReference type="NCBI Taxonomy" id="1447883"/>
    <lineage>
        <taxon>Eukaryota</taxon>
        <taxon>Fungi</taxon>
        <taxon>Dikarya</taxon>
        <taxon>Ascomycota</taxon>
        <taxon>Pezizomycotina</taxon>
        <taxon>Eurotiomycetes</taxon>
        <taxon>Eurotiomycetidae</taxon>
        <taxon>Onygenales</taxon>
        <taxon>Onygenales incertae sedis</taxon>
        <taxon>Polytolypa</taxon>
    </lineage>
</organism>
<evidence type="ECO:0000256" key="1">
    <source>
        <dbReference type="SAM" id="MobiDB-lite"/>
    </source>
</evidence>
<dbReference type="OrthoDB" id="4493315at2759"/>
<dbReference type="Proteomes" id="UP000224634">
    <property type="component" value="Unassembled WGS sequence"/>
</dbReference>
<name>A0A2B7XU10_POLH7</name>
<evidence type="ECO:0000313" key="3">
    <source>
        <dbReference type="Proteomes" id="UP000224634"/>
    </source>
</evidence>
<proteinExistence type="predicted"/>
<evidence type="ECO:0000313" key="2">
    <source>
        <dbReference type="EMBL" id="PGH15254.1"/>
    </source>
</evidence>